<protein>
    <recommendedName>
        <fullName evidence="2">Ubiquitin-like-conjugating enzyme ATG10</fullName>
    </recommendedName>
    <alternativeName>
        <fullName evidence="7">Autophagy-related protein 10</fullName>
    </alternativeName>
</protein>
<evidence type="ECO:0000256" key="1">
    <source>
        <dbReference type="ARBA" id="ARBA00005696"/>
    </source>
</evidence>
<gene>
    <name evidence="8" type="ORF">Sste5346_004065</name>
</gene>
<proteinExistence type="inferred from homology"/>
<keyword evidence="5" id="KW-0813">Transport</keyword>
<evidence type="ECO:0000256" key="7">
    <source>
        <dbReference type="ARBA" id="ARBA00029833"/>
    </source>
</evidence>
<evidence type="ECO:0000256" key="3">
    <source>
        <dbReference type="ARBA" id="ARBA00022679"/>
    </source>
</evidence>
<keyword evidence="4" id="KW-0833">Ubl conjugation pathway</keyword>
<comment type="similarity">
    <text evidence="1">Belongs to the ATG10 family.</text>
</comment>
<keyword evidence="5" id="KW-0653">Protein transport</keyword>
<dbReference type="InterPro" id="IPR007135">
    <property type="entry name" value="Atg3/Atg10"/>
</dbReference>
<evidence type="ECO:0000313" key="8">
    <source>
        <dbReference type="EMBL" id="KAL1897329.1"/>
    </source>
</evidence>
<dbReference type="Gene3D" id="3.30.1460.50">
    <property type="match status" value="1"/>
</dbReference>
<sequence>MAAPLNMDLSLNLNINTGVVASSSSSSSISAHLDEFRDYPFLANDEFNEVCHEFDRIYRQATLGPLRRRWRVSVCTAFNTSFFSDSESTTYLQITRPLESSAADDELAGVLNQFSFGEASDMVEDSTMAMAEDADEAALKAAPPTANYGYVTYEVHLHPTYRAPCLWFSLHGLPNGESPLGIDTVFRHLVPEQFQDRLRSMGSVGGISADYHPITGVPSFFVHPCLLGEAMTGFSCTKKSYLMVWLGLVGGCVGLWVPKEMALP</sequence>
<keyword evidence="6" id="KW-0072">Autophagy</keyword>
<keyword evidence="9" id="KW-1185">Reference proteome</keyword>
<dbReference type="Proteomes" id="UP001583186">
    <property type="component" value="Unassembled WGS sequence"/>
</dbReference>
<reference evidence="8 9" key="1">
    <citation type="journal article" date="2024" name="IMA Fungus">
        <title>IMA Genome - F19 : A genome assembly and annotation guide to empower mycologists, including annotated draft genome sequences of Ceratocystis pirilliformis, Diaporthe australafricana, Fusarium ophioides, Paecilomyces lecythidis, and Sporothrix stenoceras.</title>
        <authorList>
            <person name="Aylward J."/>
            <person name="Wilson A.M."/>
            <person name="Visagie C.M."/>
            <person name="Spraker J."/>
            <person name="Barnes I."/>
            <person name="Buitendag C."/>
            <person name="Ceriani C."/>
            <person name="Del Mar Angel L."/>
            <person name="du Plessis D."/>
            <person name="Fuchs T."/>
            <person name="Gasser K."/>
            <person name="Kramer D."/>
            <person name="Li W."/>
            <person name="Munsamy K."/>
            <person name="Piso A."/>
            <person name="Price J.L."/>
            <person name="Sonnekus B."/>
            <person name="Thomas C."/>
            <person name="van der Nest A."/>
            <person name="van Dijk A."/>
            <person name="van Heerden A."/>
            <person name="van Vuuren N."/>
            <person name="Yilmaz N."/>
            <person name="Duong T.A."/>
            <person name="van der Merwe N.A."/>
            <person name="Wingfield M.J."/>
            <person name="Wingfield B.D."/>
        </authorList>
    </citation>
    <scope>NUCLEOTIDE SEQUENCE [LARGE SCALE GENOMIC DNA]</scope>
    <source>
        <strain evidence="8 9">CMW 5346</strain>
    </source>
</reference>
<organism evidence="8 9">
    <name type="scientific">Sporothrix stenoceras</name>
    <dbReference type="NCBI Taxonomy" id="5173"/>
    <lineage>
        <taxon>Eukaryota</taxon>
        <taxon>Fungi</taxon>
        <taxon>Dikarya</taxon>
        <taxon>Ascomycota</taxon>
        <taxon>Pezizomycotina</taxon>
        <taxon>Sordariomycetes</taxon>
        <taxon>Sordariomycetidae</taxon>
        <taxon>Ophiostomatales</taxon>
        <taxon>Ophiostomataceae</taxon>
        <taxon>Sporothrix</taxon>
    </lineage>
</organism>
<dbReference type="PANTHER" id="PTHR14957">
    <property type="entry name" value="UBIQUITIN-LIKE-CONJUGATING ENZYME ATG10"/>
    <property type="match status" value="1"/>
</dbReference>
<accession>A0ABR3ZAH7</accession>
<dbReference type="EMBL" id="JAWCUI010000019">
    <property type="protein sequence ID" value="KAL1897329.1"/>
    <property type="molecule type" value="Genomic_DNA"/>
</dbReference>
<dbReference type="Pfam" id="PF03987">
    <property type="entry name" value="Autophagy_act_C"/>
    <property type="match status" value="1"/>
</dbReference>
<evidence type="ECO:0000256" key="4">
    <source>
        <dbReference type="ARBA" id="ARBA00022786"/>
    </source>
</evidence>
<evidence type="ECO:0000256" key="5">
    <source>
        <dbReference type="ARBA" id="ARBA00022927"/>
    </source>
</evidence>
<evidence type="ECO:0000256" key="2">
    <source>
        <dbReference type="ARBA" id="ARBA00021099"/>
    </source>
</evidence>
<evidence type="ECO:0000313" key="9">
    <source>
        <dbReference type="Proteomes" id="UP001583186"/>
    </source>
</evidence>
<evidence type="ECO:0000256" key="6">
    <source>
        <dbReference type="ARBA" id="ARBA00023006"/>
    </source>
</evidence>
<dbReference type="PANTHER" id="PTHR14957:SF1">
    <property type="entry name" value="UBIQUITIN-LIKE-CONJUGATING ENZYME ATG10"/>
    <property type="match status" value="1"/>
</dbReference>
<keyword evidence="3" id="KW-0808">Transferase</keyword>
<comment type="caution">
    <text evidence="8">The sequence shown here is derived from an EMBL/GenBank/DDBJ whole genome shotgun (WGS) entry which is preliminary data.</text>
</comment>
<name>A0ABR3ZAH7_9PEZI</name>